<dbReference type="OrthoDB" id="4991875at2759"/>
<feature type="chain" id="PRO_5014460986" description="GPI anchored protein" evidence="2">
    <location>
        <begin position="20"/>
        <end position="226"/>
    </location>
</feature>
<reference evidence="3 4" key="1">
    <citation type="submission" date="2016-05" db="EMBL/GenBank/DDBJ databases">
        <title>A degradative enzymes factory behind the ericoid mycorrhizal symbiosis.</title>
        <authorList>
            <consortium name="DOE Joint Genome Institute"/>
            <person name="Martino E."/>
            <person name="Morin E."/>
            <person name="Grelet G."/>
            <person name="Kuo A."/>
            <person name="Kohler A."/>
            <person name="Daghino S."/>
            <person name="Barry K."/>
            <person name="Choi C."/>
            <person name="Cichocki N."/>
            <person name="Clum A."/>
            <person name="Copeland A."/>
            <person name="Hainaut M."/>
            <person name="Haridas S."/>
            <person name="Labutti K."/>
            <person name="Lindquist E."/>
            <person name="Lipzen A."/>
            <person name="Khouja H.-R."/>
            <person name="Murat C."/>
            <person name="Ohm R."/>
            <person name="Olson A."/>
            <person name="Spatafora J."/>
            <person name="Veneault-Fourrey C."/>
            <person name="Henrissat B."/>
            <person name="Grigoriev I."/>
            <person name="Martin F."/>
            <person name="Perotto S."/>
        </authorList>
    </citation>
    <scope>NUCLEOTIDE SEQUENCE [LARGE SCALE GENOMIC DNA]</scope>
    <source>
        <strain evidence="3 4">UAMH 7357</strain>
    </source>
</reference>
<dbReference type="PANTHER" id="PTHR40640">
    <property type="entry name" value="ANCHORED GLYCOPROTEIN, PUTATIVE (AFU_ORTHOLOGUE AFUA_8G04860)-RELATED"/>
    <property type="match status" value="1"/>
</dbReference>
<dbReference type="Proteomes" id="UP000235672">
    <property type="component" value="Unassembled WGS sequence"/>
</dbReference>
<evidence type="ECO:0000313" key="4">
    <source>
        <dbReference type="Proteomes" id="UP000235672"/>
    </source>
</evidence>
<dbReference type="PANTHER" id="PTHR40640:SF1">
    <property type="entry name" value="ANCHORED GLYCOPROTEIN, PUTATIVE (AFU_ORTHOLOGUE AFUA_8G04860)-RELATED"/>
    <property type="match status" value="1"/>
</dbReference>
<keyword evidence="2" id="KW-0732">Signal</keyword>
<feature type="compositionally biased region" description="Low complexity" evidence="1">
    <location>
        <begin position="149"/>
        <end position="163"/>
    </location>
</feature>
<evidence type="ECO:0000256" key="2">
    <source>
        <dbReference type="SAM" id="SignalP"/>
    </source>
</evidence>
<protein>
    <recommendedName>
        <fullName evidence="5">GPI anchored protein</fullName>
    </recommendedName>
</protein>
<proteinExistence type="predicted"/>
<evidence type="ECO:0008006" key="5">
    <source>
        <dbReference type="Google" id="ProtNLM"/>
    </source>
</evidence>
<dbReference type="AlphaFoldDB" id="A0A2J6PXK7"/>
<evidence type="ECO:0000256" key="1">
    <source>
        <dbReference type="SAM" id="MobiDB-lite"/>
    </source>
</evidence>
<keyword evidence="4" id="KW-1185">Reference proteome</keyword>
<feature type="signal peptide" evidence="2">
    <location>
        <begin position="1"/>
        <end position="19"/>
    </location>
</feature>
<sequence length="226" mass="21675">MPFSALSVFGLAFAGLSFAQNTMVSLFVPGADTQPLIGAVVGSDASATTYAIRCIDDNTCGFPGGLTLTEGPSTAVYTISEAAEFTGIFDCSLAGTSSAVCVQPNGGSGANDPGTSTVTLTGTDYTSMPVTIVSADALTTGNSGSELDPTPTGSGTATASGTGIKSGPTTVGSVTPTMTSSMASGSGNVAPQSGSTTSSSHAGGPAITGNAMLVMGGAAVAMAVLG</sequence>
<name>A0A2J6PXK7_9HELO</name>
<accession>A0A2J6PXK7</accession>
<gene>
    <name evidence="3" type="ORF">NA56DRAFT_647641</name>
</gene>
<organism evidence="3 4">
    <name type="scientific">Hyaloscypha hepaticicola</name>
    <dbReference type="NCBI Taxonomy" id="2082293"/>
    <lineage>
        <taxon>Eukaryota</taxon>
        <taxon>Fungi</taxon>
        <taxon>Dikarya</taxon>
        <taxon>Ascomycota</taxon>
        <taxon>Pezizomycotina</taxon>
        <taxon>Leotiomycetes</taxon>
        <taxon>Helotiales</taxon>
        <taxon>Hyaloscyphaceae</taxon>
        <taxon>Hyaloscypha</taxon>
    </lineage>
</organism>
<feature type="region of interest" description="Disordered" evidence="1">
    <location>
        <begin position="139"/>
        <end position="203"/>
    </location>
</feature>
<feature type="compositionally biased region" description="Polar residues" evidence="1">
    <location>
        <begin position="167"/>
        <end position="192"/>
    </location>
</feature>
<evidence type="ECO:0000313" key="3">
    <source>
        <dbReference type="EMBL" id="PMD18758.1"/>
    </source>
</evidence>
<dbReference type="EMBL" id="KZ613492">
    <property type="protein sequence ID" value="PMD18758.1"/>
    <property type="molecule type" value="Genomic_DNA"/>
</dbReference>
<dbReference type="STRING" id="1745343.A0A2J6PXK7"/>